<comment type="caution">
    <text evidence="1">Lacks conserved residue(s) required for the propagation of feature annotation.</text>
</comment>
<dbReference type="OMA" id="CYCFRGL"/>
<dbReference type="SMART" id="SM00181">
    <property type="entry name" value="EGF"/>
    <property type="match status" value="10"/>
</dbReference>
<keyword evidence="1" id="KW-0245">EGF-like domain</keyword>
<keyword evidence="3" id="KW-1133">Transmembrane helix</keyword>
<dbReference type="PANTHER" id="PTHR22963">
    <property type="entry name" value="ENDOGLIN-RELATED"/>
    <property type="match status" value="1"/>
</dbReference>
<dbReference type="EMBL" id="LNIX01000007">
    <property type="protein sequence ID" value="OXA51748.1"/>
    <property type="molecule type" value="Genomic_DNA"/>
</dbReference>
<dbReference type="PROSITE" id="PS50835">
    <property type="entry name" value="IG_LIKE"/>
    <property type="match status" value="1"/>
</dbReference>
<sequence length="1087" mass="119138">MGFKTEPIAGIWTILHVCWVLSSVVIVITSGSVSQWSPNLELFEIIPSPDNTTEQVRPVPRRKNSEIVVGEDVGPHSRLVIKCNATFPVQIVYIGAGRPEFTTFTNVQWKEDPQMPLTFEAEASLGLLGFQGALRSEDTGNYTCRSIQNATIHSYFYIYVPGPSLFTPPDDYNSEIYFTPRDKQVWIPCAVASSKAVVSLHKTLAGKLQCPEIGRNVASYDPHKGFLLNLKDSSLKKPEGIYLCIGSQNNENFRMMEYKLIPTNNNQSESGKHPCRPSPCGQKAECSVIDGHPVCYCFRGLSGNPYSECSPNKDRCHSNAECSGGQFCVQGKCTNDPCHPSPCGRANFPGSTCVSQGGRPRCACQLGYDGKPPYCLRRCQFHGDCPQNEICSRTHCQDPCPHRCGTNADCHVVQSGYNRTALCTCPPGRTGDPEENCYDIGTDPDEHKTHCPLGFIGPGPPDCRRKECSENYDCPPNHYCTSDKRCVDSGPDQCGRICGMNAICQLSRSIGSSSSKPVCQCPSWTTGDPLVRCFNLTTTTTTSTSHQRPQDPCNSNPCPHNTVCEAKYFLSRNGAKTEVNCVCAPGTVGRSPNCFPSSSPTFPTSIAVPVSPPQSDQRPINAPPHQQPSRHCLDDPDCPRGFECVGRVCIPEEEKPQCRRRCGLNAKCIGTQCVCPKNTVGDPHVACRAERTPCQPSPCANFAECREINGRAACRCILGYEGDAFTRCAPSSSSDNDGRRDQEGFNGGGGGQTSGRPQQSGPPFTPGFVEDEYYSIHSRFPGSSRPPTTAVPPSFNNQDPFSWRDNQPLQSSVGGKAMINRRDECDMGRPEDCGPPDYKCRRGRDGVARCVCSSHRCGYTADSPRPEGLPEGVIYGRYCKENQDCRYPEICSNVTLNCYNPCDFDHSPCAHVAFSECRVIEAQALCTCRRGYVGSPASGLDCRRDFGSSTEQQNSVSTSGSDNLPVVHCDYEKGIGCDTKSECQLVEGRGQCVCGTGHSGDYPDCRLRCKTNRDCFNAHECWRDECRDPCERAPCGSNAFCRVIDHKSTCECNPKFIGDPWDGCRPNPDQKQKGFNLKCDGAKCSFF</sequence>
<name>A0A226E397_FOLCA</name>
<dbReference type="InterPro" id="IPR000742">
    <property type="entry name" value="EGF"/>
</dbReference>
<feature type="compositionally biased region" description="Polar residues" evidence="2">
    <location>
        <begin position="794"/>
        <end position="812"/>
    </location>
</feature>
<dbReference type="STRING" id="158441.A0A226E397"/>
<feature type="transmembrane region" description="Helical" evidence="3">
    <location>
        <begin position="12"/>
        <end position="33"/>
    </location>
</feature>
<dbReference type="OrthoDB" id="4405280at2759"/>
<feature type="region of interest" description="Disordered" evidence="2">
    <location>
        <begin position="605"/>
        <end position="630"/>
    </location>
</feature>
<feature type="domain" description="Ig-like" evidence="5">
    <location>
        <begin position="49"/>
        <end position="145"/>
    </location>
</feature>
<organism evidence="6 7">
    <name type="scientific">Folsomia candida</name>
    <name type="common">Springtail</name>
    <dbReference type="NCBI Taxonomy" id="158441"/>
    <lineage>
        <taxon>Eukaryota</taxon>
        <taxon>Metazoa</taxon>
        <taxon>Ecdysozoa</taxon>
        <taxon>Arthropoda</taxon>
        <taxon>Hexapoda</taxon>
        <taxon>Collembola</taxon>
        <taxon>Entomobryomorpha</taxon>
        <taxon>Isotomoidea</taxon>
        <taxon>Isotomidae</taxon>
        <taxon>Proisotominae</taxon>
        <taxon>Folsomia</taxon>
    </lineage>
</organism>
<evidence type="ECO:0000256" key="3">
    <source>
        <dbReference type="SAM" id="Phobius"/>
    </source>
</evidence>
<evidence type="ECO:0000259" key="5">
    <source>
        <dbReference type="PROSITE" id="PS50835"/>
    </source>
</evidence>
<accession>A0A226E397</accession>
<dbReference type="AlphaFoldDB" id="A0A226E397"/>
<keyword evidence="7" id="KW-1185">Reference proteome</keyword>
<gene>
    <name evidence="6" type="ORF">Fcan01_13565</name>
</gene>
<reference evidence="6 7" key="1">
    <citation type="submission" date="2015-12" db="EMBL/GenBank/DDBJ databases">
        <title>The genome of Folsomia candida.</title>
        <authorList>
            <person name="Faddeeva A."/>
            <person name="Derks M.F."/>
            <person name="Anvar Y."/>
            <person name="Smit S."/>
            <person name="Van Straalen N."/>
            <person name="Roelofs D."/>
        </authorList>
    </citation>
    <scope>NUCLEOTIDE SEQUENCE [LARGE SCALE GENOMIC DNA]</scope>
    <source>
        <strain evidence="6 7">VU population</strain>
        <tissue evidence="6">Whole body</tissue>
    </source>
</reference>
<dbReference type="PROSITE" id="PS50026">
    <property type="entry name" value="EGF_3"/>
    <property type="match status" value="2"/>
</dbReference>
<keyword evidence="3" id="KW-0472">Membrane</keyword>
<dbReference type="InterPro" id="IPR013783">
    <property type="entry name" value="Ig-like_fold"/>
</dbReference>
<evidence type="ECO:0000256" key="1">
    <source>
        <dbReference type="PROSITE-ProRule" id="PRU00076"/>
    </source>
</evidence>
<dbReference type="PANTHER" id="PTHR22963:SF39">
    <property type="entry name" value="DUMPY"/>
    <property type="match status" value="1"/>
</dbReference>
<evidence type="ECO:0000256" key="2">
    <source>
        <dbReference type="SAM" id="MobiDB-lite"/>
    </source>
</evidence>
<dbReference type="Proteomes" id="UP000198287">
    <property type="component" value="Unassembled WGS sequence"/>
</dbReference>
<dbReference type="InterPro" id="IPR007110">
    <property type="entry name" value="Ig-like_dom"/>
</dbReference>
<protein>
    <submittedName>
        <fullName evidence="6">Neurogenic locus notch protein 1</fullName>
    </submittedName>
</protein>
<evidence type="ECO:0000313" key="6">
    <source>
        <dbReference type="EMBL" id="OXA51748.1"/>
    </source>
</evidence>
<evidence type="ECO:0000313" key="7">
    <source>
        <dbReference type="Proteomes" id="UP000198287"/>
    </source>
</evidence>
<dbReference type="Gene3D" id="2.60.40.10">
    <property type="entry name" value="Immunoglobulins"/>
    <property type="match status" value="1"/>
</dbReference>
<dbReference type="PROSITE" id="PS01186">
    <property type="entry name" value="EGF_2"/>
    <property type="match status" value="2"/>
</dbReference>
<feature type="domain" description="EGF-like" evidence="4">
    <location>
        <begin position="334"/>
        <end position="376"/>
    </location>
</feature>
<feature type="domain" description="EGF-like" evidence="4">
    <location>
        <begin position="690"/>
        <end position="729"/>
    </location>
</feature>
<evidence type="ECO:0000259" key="4">
    <source>
        <dbReference type="PROSITE" id="PS50026"/>
    </source>
</evidence>
<proteinExistence type="predicted"/>
<comment type="caution">
    <text evidence="6">The sequence shown here is derived from an EMBL/GenBank/DDBJ whole genome shotgun (WGS) entry which is preliminary data.</text>
</comment>
<keyword evidence="3" id="KW-0812">Transmembrane</keyword>
<feature type="region of interest" description="Disordered" evidence="2">
    <location>
        <begin position="729"/>
        <end position="812"/>
    </location>
</feature>